<comment type="caution">
    <text evidence="1">The sequence shown here is derived from an EMBL/GenBank/DDBJ whole genome shotgun (WGS) entry which is preliminary data.</text>
</comment>
<dbReference type="RefSeq" id="WP_176266619.1">
    <property type="nucleotide sequence ID" value="NZ_JABWGV010000001.1"/>
</dbReference>
<protein>
    <submittedName>
        <fullName evidence="1">Uncharacterized protein</fullName>
    </submittedName>
</protein>
<gene>
    <name evidence="1" type="ORF">HUV48_05030</name>
</gene>
<keyword evidence="2" id="KW-1185">Reference proteome</keyword>
<accession>A0A850H189</accession>
<reference evidence="1 2" key="1">
    <citation type="submission" date="2020-06" db="EMBL/GenBank/DDBJ databases">
        <title>Altererythrobacter sp. HHU K3-1.</title>
        <authorList>
            <person name="Zhang D."/>
            <person name="Xue H."/>
        </authorList>
    </citation>
    <scope>NUCLEOTIDE SEQUENCE [LARGE SCALE GENOMIC DNA]</scope>
    <source>
        <strain evidence="1 2">HHU K3-1</strain>
    </source>
</reference>
<evidence type="ECO:0000313" key="2">
    <source>
        <dbReference type="Proteomes" id="UP000561438"/>
    </source>
</evidence>
<organism evidence="1 2">
    <name type="scientific">Qipengyuania atrilutea</name>
    <dbReference type="NCBI Taxonomy" id="2744473"/>
    <lineage>
        <taxon>Bacteria</taxon>
        <taxon>Pseudomonadati</taxon>
        <taxon>Pseudomonadota</taxon>
        <taxon>Alphaproteobacteria</taxon>
        <taxon>Sphingomonadales</taxon>
        <taxon>Erythrobacteraceae</taxon>
        <taxon>Qipengyuania</taxon>
    </lineage>
</organism>
<evidence type="ECO:0000313" key="1">
    <source>
        <dbReference type="EMBL" id="NVD44377.1"/>
    </source>
</evidence>
<dbReference type="Proteomes" id="UP000561438">
    <property type="component" value="Unassembled WGS sequence"/>
</dbReference>
<proteinExistence type="predicted"/>
<name>A0A850H189_9SPHN</name>
<sequence>MMTRQEAEEAVLKAWERVLHLSLNGAPRTETDHALKNATAQEEAFNRRFGNEA</sequence>
<dbReference type="AlphaFoldDB" id="A0A850H189"/>
<dbReference type="EMBL" id="JABWGV010000001">
    <property type="protein sequence ID" value="NVD44377.1"/>
    <property type="molecule type" value="Genomic_DNA"/>
</dbReference>